<gene>
    <name evidence="2" type="ORF">CROST_026630</name>
</gene>
<sequence length="451" mass="52268">MSETQIFVNFIITTALIITIRYYFYNRFLEFSNKKMIYLFFLLEIIVSIISRTSNNSSNFKIVFIFIFFEFIISSITCSAKPLVKLYTVILIETIMILISLTFFIIDFKLYPILNGLFIKIGYYKVLNTILINLGDILKEVILFLLLTAISSVLKIKDHKLDLYKQFQLIIPCAAIYGISLIFYNIQIINIGKTKYYLPKIFTNTYYLLPLISVFLIISIFISAYTFQKMLEYDRENEKNSLMKQQLNLQFEHNKNIQKLYRSTRGTMHDINKHINCLNLLAYSGDIDALKEYLNNISETIKKLDSYIKTGNVVADAVINEKYTIASNEGIEFKCDFTVPENIKIEPIDLSSILNNTLDNSIEACRRIKNKKLVKFVSIKSIVKNSFLIIEVSNATDIGIKYIKNNIISAKNTNNHGIGIYNIKFALKKYNGTFDIKEEKNKVTVNMMIKI</sequence>
<keyword evidence="3" id="KW-1185">Reference proteome</keyword>
<organism evidence="2 3">
    <name type="scientific">Clostridium felsineum</name>
    <dbReference type="NCBI Taxonomy" id="36839"/>
    <lineage>
        <taxon>Bacteria</taxon>
        <taxon>Bacillati</taxon>
        <taxon>Bacillota</taxon>
        <taxon>Clostridia</taxon>
        <taxon>Eubacteriales</taxon>
        <taxon>Clostridiaceae</taxon>
        <taxon>Clostridium</taxon>
    </lineage>
</organism>
<dbReference type="EMBL" id="CP096983">
    <property type="protein sequence ID" value="URZ11946.1"/>
    <property type="molecule type" value="Genomic_DNA"/>
</dbReference>
<dbReference type="GO" id="GO:0042802">
    <property type="term" value="F:identical protein binding"/>
    <property type="evidence" value="ECO:0007669"/>
    <property type="project" value="TreeGrafter"/>
</dbReference>
<feature type="domain" description="Sensor histidine kinase NatK-like C-terminal" evidence="1">
    <location>
        <begin position="346"/>
        <end position="449"/>
    </location>
</feature>
<name>A0A1S8MCN8_9CLOT</name>
<dbReference type="InterPro" id="IPR032834">
    <property type="entry name" value="NatK-like_C"/>
</dbReference>
<dbReference type="Proteomes" id="UP000190951">
    <property type="component" value="Chromosome"/>
</dbReference>
<proteinExistence type="predicted"/>
<accession>A0A1S8MCN8</accession>
<dbReference type="Gene3D" id="3.30.565.10">
    <property type="entry name" value="Histidine kinase-like ATPase, C-terminal domain"/>
    <property type="match status" value="1"/>
</dbReference>
<protein>
    <recommendedName>
        <fullName evidence="1">Sensor histidine kinase NatK-like C-terminal domain-containing protein</fullName>
    </recommendedName>
</protein>
<dbReference type="STRING" id="84029.CROST_13280"/>
<dbReference type="Pfam" id="PF14501">
    <property type="entry name" value="HATPase_c_5"/>
    <property type="match status" value="1"/>
</dbReference>
<dbReference type="PANTHER" id="PTHR40448">
    <property type="entry name" value="TWO-COMPONENT SENSOR HISTIDINE KINASE"/>
    <property type="match status" value="1"/>
</dbReference>
<dbReference type="AlphaFoldDB" id="A0A1S8MCN8"/>
<dbReference type="CDD" id="cd16935">
    <property type="entry name" value="HATPase_AgrC-ComD-like"/>
    <property type="match status" value="1"/>
</dbReference>
<evidence type="ECO:0000313" key="2">
    <source>
        <dbReference type="EMBL" id="URZ11946.1"/>
    </source>
</evidence>
<evidence type="ECO:0000259" key="1">
    <source>
        <dbReference type="Pfam" id="PF14501"/>
    </source>
</evidence>
<dbReference type="PANTHER" id="PTHR40448:SF1">
    <property type="entry name" value="TWO-COMPONENT SENSOR HISTIDINE KINASE"/>
    <property type="match status" value="1"/>
</dbReference>
<evidence type="ECO:0000313" key="3">
    <source>
        <dbReference type="Proteomes" id="UP000190951"/>
    </source>
</evidence>
<dbReference type="InterPro" id="IPR036890">
    <property type="entry name" value="HATPase_C_sf"/>
</dbReference>
<dbReference type="KEGG" id="crw:CROST_026630"/>
<reference evidence="2 3" key="1">
    <citation type="submission" date="2022-04" db="EMBL/GenBank/DDBJ databases">
        <title>Genome sequence of C. roseum typestrain.</title>
        <authorList>
            <person name="Poehlein A."/>
            <person name="Schoch T."/>
            <person name="Duerre P."/>
            <person name="Daniel R."/>
        </authorList>
    </citation>
    <scope>NUCLEOTIDE SEQUENCE [LARGE SCALE GENOMIC DNA]</scope>
    <source>
        <strain evidence="2 3">DSM 7320</strain>
    </source>
</reference>
<dbReference type="SUPFAM" id="SSF55874">
    <property type="entry name" value="ATPase domain of HSP90 chaperone/DNA topoisomerase II/histidine kinase"/>
    <property type="match status" value="1"/>
</dbReference>